<evidence type="ECO:0000256" key="1">
    <source>
        <dbReference type="SAM" id="MobiDB-lite"/>
    </source>
</evidence>
<feature type="compositionally biased region" description="Acidic residues" evidence="1">
    <location>
        <begin position="529"/>
        <end position="554"/>
    </location>
</feature>
<keyword evidence="2" id="KW-0812">Transmembrane</keyword>
<keyword evidence="2" id="KW-1133">Transmembrane helix</keyword>
<dbReference type="AlphaFoldDB" id="D8QP23"/>
<dbReference type="HOGENOM" id="CLU_035560_0_0_1"/>
<accession>D8QP23</accession>
<organism evidence="4">
    <name type="scientific">Selaginella moellendorffii</name>
    <name type="common">Spikemoss</name>
    <dbReference type="NCBI Taxonomy" id="88036"/>
    <lineage>
        <taxon>Eukaryota</taxon>
        <taxon>Viridiplantae</taxon>
        <taxon>Streptophyta</taxon>
        <taxon>Embryophyta</taxon>
        <taxon>Tracheophyta</taxon>
        <taxon>Lycopodiopsida</taxon>
        <taxon>Selaginellales</taxon>
        <taxon>Selaginellaceae</taxon>
        <taxon>Selaginella</taxon>
    </lineage>
</organism>
<sequence length="554" mass="63650">MPKLQNLNNSNPRSCKSCDYTNAQRTTLLCLFDFAGRHNYFVNFHLSEFQTLGDDGFVTLDPKKDDIVGSFFMIKLGRNIRDVPKSRCLYVREECLELYESVLDDEEEGDKTQRLIPNSDSIDAQTLLISSPDVKVYKEFSKVSGGSDAFYARLWSKEELMECWSVAYSSKLEWRTVQKHIDVAGPIPRLVFQTPKKFKCVQQAMKSNLLKTENLLSLFSLIGNHDLESTFSHTLLHLDRGGDSSEGCTKIASNFVKEQLLLRLEKEHWSEMIKQYSSLRGVGGLADFRGTLMELLMHMTFPKYFVSCERICDLPKRGQKHRHVSNNAANDLLLADGVDDLHVIFYHDFADLQKKIQKCLKKGYAAAYFWPRTKTEAAIDSLYINFKTKRAYLLQATVSEKYPVVWHPVELLLKHLSSNGIFIVGLFFIVSGTNYTTFKPQAWKRKRKVRGAFVDVKTSPNLCQYKVKFELLGDDLQKIHMLRDYVDSIDGNYKAITESMRDVPEEHVRKRKRDGASSSDITASMPAESDSEYDMELLEGEEDELFDQEAYDDE</sequence>
<feature type="region of interest" description="Disordered" evidence="1">
    <location>
        <begin position="504"/>
        <end position="554"/>
    </location>
</feature>
<dbReference type="Gramene" id="EFJ38205">
    <property type="protein sequence ID" value="EFJ38205"/>
    <property type="gene ID" value="SELMODRAFT_403104"/>
</dbReference>
<gene>
    <name evidence="3" type="ORF">SELMODRAFT_403104</name>
</gene>
<feature type="transmembrane region" description="Helical" evidence="2">
    <location>
        <begin position="420"/>
        <end position="438"/>
    </location>
</feature>
<keyword evidence="2" id="KW-0472">Membrane</keyword>
<dbReference type="EMBL" id="GL377565">
    <property type="protein sequence ID" value="EFJ38205.1"/>
    <property type="molecule type" value="Genomic_DNA"/>
</dbReference>
<reference evidence="3 4" key="1">
    <citation type="journal article" date="2011" name="Science">
        <title>The Selaginella genome identifies genetic changes associated with the evolution of vascular plants.</title>
        <authorList>
            <person name="Banks J.A."/>
            <person name="Nishiyama T."/>
            <person name="Hasebe M."/>
            <person name="Bowman J.L."/>
            <person name="Gribskov M."/>
            <person name="dePamphilis C."/>
            <person name="Albert V.A."/>
            <person name="Aono N."/>
            <person name="Aoyama T."/>
            <person name="Ambrose B.A."/>
            <person name="Ashton N.W."/>
            <person name="Axtell M.J."/>
            <person name="Barker E."/>
            <person name="Barker M.S."/>
            <person name="Bennetzen J.L."/>
            <person name="Bonawitz N.D."/>
            <person name="Chapple C."/>
            <person name="Cheng C."/>
            <person name="Correa L.G."/>
            <person name="Dacre M."/>
            <person name="DeBarry J."/>
            <person name="Dreyer I."/>
            <person name="Elias M."/>
            <person name="Engstrom E.M."/>
            <person name="Estelle M."/>
            <person name="Feng L."/>
            <person name="Finet C."/>
            <person name="Floyd S.K."/>
            <person name="Frommer W.B."/>
            <person name="Fujita T."/>
            <person name="Gramzow L."/>
            <person name="Gutensohn M."/>
            <person name="Harholt J."/>
            <person name="Hattori M."/>
            <person name="Heyl A."/>
            <person name="Hirai T."/>
            <person name="Hiwatashi Y."/>
            <person name="Ishikawa M."/>
            <person name="Iwata M."/>
            <person name="Karol K.G."/>
            <person name="Koehler B."/>
            <person name="Kolukisaoglu U."/>
            <person name="Kubo M."/>
            <person name="Kurata T."/>
            <person name="Lalonde S."/>
            <person name="Li K."/>
            <person name="Li Y."/>
            <person name="Litt A."/>
            <person name="Lyons E."/>
            <person name="Manning G."/>
            <person name="Maruyama T."/>
            <person name="Michael T.P."/>
            <person name="Mikami K."/>
            <person name="Miyazaki S."/>
            <person name="Morinaga S."/>
            <person name="Murata T."/>
            <person name="Mueller-Roeber B."/>
            <person name="Nelson D.R."/>
            <person name="Obara M."/>
            <person name="Oguri Y."/>
            <person name="Olmstead R.G."/>
            <person name="Onodera N."/>
            <person name="Petersen B.L."/>
            <person name="Pils B."/>
            <person name="Prigge M."/>
            <person name="Rensing S.A."/>
            <person name="Riano-Pachon D.M."/>
            <person name="Roberts A.W."/>
            <person name="Sato Y."/>
            <person name="Scheller H.V."/>
            <person name="Schulz B."/>
            <person name="Schulz C."/>
            <person name="Shakirov E.V."/>
            <person name="Shibagaki N."/>
            <person name="Shinohara N."/>
            <person name="Shippen D.E."/>
            <person name="Soerensen I."/>
            <person name="Sotooka R."/>
            <person name="Sugimoto N."/>
            <person name="Sugita M."/>
            <person name="Sumikawa N."/>
            <person name="Tanurdzic M."/>
            <person name="Theissen G."/>
            <person name="Ulvskov P."/>
            <person name="Wakazuki S."/>
            <person name="Weng J.K."/>
            <person name="Willats W.W."/>
            <person name="Wipf D."/>
            <person name="Wolf P.G."/>
            <person name="Yang L."/>
            <person name="Zimmer A.D."/>
            <person name="Zhu Q."/>
            <person name="Mitros T."/>
            <person name="Hellsten U."/>
            <person name="Loque D."/>
            <person name="Otillar R."/>
            <person name="Salamov A."/>
            <person name="Schmutz J."/>
            <person name="Shapiro H."/>
            <person name="Lindquist E."/>
            <person name="Lucas S."/>
            <person name="Rokhsar D."/>
            <person name="Grigoriev I.V."/>
        </authorList>
    </citation>
    <scope>NUCLEOTIDE SEQUENCE [LARGE SCALE GENOMIC DNA]</scope>
</reference>
<evidence type="ECO:0000313" key="4">
    <source>
        <dbReference type="Proteomes" id="UP000001514"/>
    </source>
</evidence>
<dbReference type="InterPro" id="IPR052980">
    <property type="entry name" value="Crinkler_effector"/>
</dbReference>
<keyword evidence="4" id="KW-1185">Reference proteome</keyword>
<proteinExistence type="predicted"/>
<name>D8QP23_SELML</name>
<protein>
    <submittedName>
        <fullName evidence="3">Uncharacterized protein</fullName>
    </submittedName>
</protein>
<evidence type="ECO:0000313" key="3">
    <source>
        <dbReference type="EMBL" id="EFJ38205.1"/>
    </source>
</evidence>
<dbReference type="Proteomes" id="UP000001514">
    <property type="component" value="Unassembled WGS sequence"/>
</dbReference>
<dbReference type="KEGG" id="smo:SELMODRAFT_403104"/>
<dbReference type="PANTHER" id="PTHR33129">
    <property type="entry name" value="PROTEIN KINASE DOMAIN-CONTAINING PROTEIN-RELATED"/>
    <property type="match status" value="1"/>
</dbReference>
<dbReference type="InParanoid" id="D8QP23"/>
<dbReference type="PANTHER" id="PTHR33129:SF1">
    <property type="entry name" value="ATP-BINDING PROTEIN"/>
    <property type="match status" value="1"/>
</dbReference>
<evidence type="ECO:0000256" key="2">
    <source>
        <dbReference type="SAM" id="Phobius"/>
    </source>
</evidence>